<proteinExistence type="predicted"/>
<reference evidence="3" key="1">
    <citation type="submission" date="2009-10" db="EMBL/GenBank/DDBJ databases">
        <title>Diversity of trophic interactions inside an arsenic-rich microbial ecosystem.</title>
        <authorList>
            <person name="Bertin P.N."/>
            <person name="Heinrich-Salmeron A."/>
            <person name="Pelletier E."/>
            <person name="Goulhen-Chollet F."/>
            <person name="Arsene-Ploetze F."/>
            <person name="Gallien S."/>
            <person name="Calteau A."/>
            <person name="Vallenet D."/>
            <person name="Casiot C."/>
            <person name="Chane-Woon-Ming B."/>
            <person name="Giloteaux L."/>
            <person name="Barakat M."/>
            <person name="Bonnefoy V."/>
            <person name="Bruneel O."/>
            <person name="Chandler M."/>
            <person name="Cleiss J."/>
            <person name="Duran R."/>
            <person name="Elbaz-Poulichet F."/>
            <person name="Fonknechten N."/>
            <person name="Lauga B."/>
            <person name="Mornico D."/>
            <person name="Ortet P."/>
            <person name="Schaeffer C."/>
            <person name="Siguier P."/>
            <person name="Alexander Thil Smith A."/>
            <person name="Van Dorsselaer A."/>
            <person name="Weissenbach J."/>
            <person name="Medigue C."/>
            <person name="Le Paslier D."/>
        </authorList>
    </citation>
    <scope>NUCLEOTIDE SEQUENCE</scope>
</reference>
<keyword evidence="2" id="KW-0472">Membrane</keyword>
<evidence type="ECO:0000313" key="3">
    <source>
        <dbReference type="EMBL" id="CBH75258.1"/>
    </source>
</evidence>
<sequence length="322" mass="35278">MVAHEPSRETDQGRCKGCQARSLRRLSDNRGCDLTAVVRCDHAENRRFAIASNGNGNMSTPAMVYGRKTTGELCPFVHPIGFFGVRWRIRPSRAPQTESKTPITSPGDAPHAGNRASGVKRLVHMGNTRQGQYTQTAALCAGTTSCSQSARRHRDSPGRFDVPADEGVSRDKKRTSQPGGFEKQMKFDGRIRSAVFFVLALAMVGALCAPALAVQYTLTVENTTPYTYSMVTAQDFCMVSPLPEGAIQPHSRRDFTIDTEVNGGCANPRLASDSLLALQFRGGNHRFYLKLYKLALHLWGPNSSSRFEETHGSSTGVVIRLK</sequence>
<dbReference type="EMBL" id="CABL01000007">
    <property type="protein sequence ID" value="CBH75258.1"/>
    <property type="molecule type" value="Genomic_DNA"/>
</dbReference>
<feature type="transmembrane region" description="Helical" evidence="2">
    <location>
        <begin position="194"/>
        <end position="218"/>
    </location>
</feature>
<feature type="region of interest" description="Disordered" evidence="1">
    <location>
        <begin position="148"/>
        <end position="182"/>
    </location>
</feature>
<feature type="compositionally biased region" description="Polar residues" evidence="1">
    <location>
        <begin position="94"/>
        <end position="104"/>
    </location>
</feature>
<accession>E6PFM1</accession>
<keyword evidence="2" id="KW-1133">Transmembrane helix</keyword>
<comment type="caution">
    <text evidence="3">The sequence shown here is derived from an EMBL/GenBank/DDBJ whole genome shotgun (WGS) entry which is preliminary data.</text>
</comment>
<evidence type="ECO:0000256" key="2">
    <source>
        <dbReference type="SAM" id="Phobius"/>
    </source>
</evidence>
<feature type="region of interest" description="Disordered" evidence="1">
    <location>
        <begin position="93"/>
        <end position="115"/>
    </location>
</feature>
<organism evidence="3">
    <name type="scientific">mine drainage metagenome</name>
    <dbReference type="NCBI Taxonomy" id="410659"/>
    <lineage>
        <taxon>unclassified sequences</taxon>
        <taxon>metagenomes</taxon>
        <taxon>ecological metagenomes</taxon>
    </lineage>
</organism>
<dbReference type="AlphaFoldDB" id="E6PFM1"/>
<keyword evidence="2" id="KW-0812">Transmembrane</keyword>
<evidence type="ECO:0000256" key="1">
    <source>
        <dbReference type="SAM" id="MobiDB-lite"/>
    </source>
</evidence>
<protein>
    <submittedName>
        <fullName evidence="3">Uncharacterized protein</fullName>
    </submittedName>
</protein>
<name>E6PFM1_9ZZZZ</name>
<gene>
    <name evidence="3" type="ORF">CARN1_1479</name>
</gene>